<evidence type="ECO:0000313" key="2">
    <source>
        <dbReference type="Proteomes" id="UP000606786"/>
    </source>
</evidence>
<keyword evidence="2" id="KW-1185">Reference proteome</keyword>
<organism evidence="1 2">
    <name type="scientific">Ceratitis capitata</name>
    <name type="common">Mediterranean fruit fly</name>
    <name type="synonym">Tephritis capitata</name>
    <dbReference type="NCBI Taxonomy" id="7213"/>
    <lineage>
        <taxon>Eukaryota</taxon>
        <taxon>Metazoa</taxon>
        <taxon>Ecdysozoa</taxon>
        <taxon>Arthropoda</taxon>
        <taxon>Hexapoda</taxon>
        <taxon>Insecta</taxon>
        <taxon>Pterygota</taxon>
        <taxon>Neoptera</taxon>
        <taxon>Endopterygota</taxon>
        <taxon>Diptera</taxon>
        <taxon>Brachycera</taxon>
        <taxon>Muscomorpha</taxon>
        <taxon>Tephritoidea</taxon>
        <taxon>Tephritidae</taxon>
        <taxon>Ceratitis</taxon>
        <taxon>Ceratitis</taxon>
    </lineage>
</organism>
<evidence type="ECO:0000313" key="1">
    <source>
        <dbReference type="EMBL" id="CAD7014902.1"/>
    </source>
</evidence>
<protein>
    <submittedName>
        <fullName evidence="1">(Mediterranean fruit fly) hypothetical protein</fullName>
    </submittedName>
</protein>
<comment type="caution">
    <text evidence="1">The sequence shown here is derived from an EMBL/GenBank/DDBJ whole genome shotgun (WGS) entry which is preliminary data.</text>
</comment>
<sequence length="88" mass="9864">MYITEHTASLWLRVFTLPKPASGKRKQQQWFGSKQSSSSTIGSMEMVTNHRLTHTMHTLQAEASSHCVPLESEPEVVSHMSCCHHGTV</sequence>
<dbReference type="Proteomes" id="UP000606786">
    <property type="component" value="Unassembled WGS sequence"/>
</dbReference>
<accession>A0A811VLD9</accession>
<proteinExistence type="predicted"/>
<dbReference type="EMBL" id="CAJHJT010000056">
    <property type="protein sequence ID" value="CAD7014902.1"/>
    <property type="molecule type" value="Genomic_DNA"/>
</dbReference>
<dbReference type="AlphaFoldDB" id="A0A811VLD9"/>
<gene>
    <name evidence="1" type="ORF">CCAP1982_LOCUS22866</name>
</gene>
<reference evidence="1" key="1">
    <citation type="submission" date="2020-11" db="EMBL/GenBank/DDBJ databases">
        <authorList>
            <person name="Whitehead M."/>
        </authorList>
    </citation>
    <scope>NUCLEOTIDE SEQUENCE</scope>
    <source>
        <strain evidence="1">EGII</strain>
    </source>
</reference>
<name>A0A811VLD9_CERCA</name>